<dbReference type="Proteomes" id="UP000054995">
    <property type="component" value="Unassembled WGS sequence"/>
</dbReference>
<evidence type="ECO:0000313" key="2">
    <source>
        <dbReference type="Proteomes" id="UP000054995"/>
    </source>
</evidence>
<proteinExistence type="predicted"/>
<keyword evidence="2" id="KW-1185">Reference proteome</keyword>
<comment type="caution">
    <text evidence="1">The sequence shown here is derived from an EMBL/GenBank/DDBJ whole genome shotgun (WGS) entry which is preliminary data.</text>
</comment>
<dbReference type="EMBL" id="JYDT01000165">
    <property type="protein sequence ID" value="KRY82694.1"/>
    <property type="molecule type" value="Genomic_DNA"/>
</dbReference>
<protein>
    <submittedName>
        <fullName evidence="1">Uncharacterized protein</fullName>
    </submittedName>
</protein>
<evidence type="ECO:0000313" key="1">
    <source>
        <dbReference type="EMBL" id="KRY82694.1"/>
    </source>
</evidence>
<reference evidence="1 2" key="1">
    <citation type="submission" date="2015-01" db="EMBL/GenBank/DDBJ databases">
        <title>Evolution of Trichinella species and genotypes.</title>
        <authorList>
            <person name="Korhonen P.K."/>
            <person name="Edoardo P."/>
            <person name="Giuseppe L.R."/>
            <person name="Gasser R.B."/>
        </authorList>
    </citation>
    <scope>NUCLEOTIDE SEQUENCE [LARGE SCALE GENOMIC DNA]</scope>
    <source>
        <strain evidence="1">ISS470</strain>
    </source>
</reference>
<organism evidence="1 2">
    <name type="scientific">Trichinella pseudospiralis</name>
    <name type="common">Parasitic roundworm</name>
    <dbReference type="NCBI Taxonomy" id="6337"/>
    <lineage>
        <taxon>Eukaryota</taxon>
        <taxon>Metazoa</taxon>
        <taxon>Ecdysozoa</taxon>
        <taxon>Nematoda</taxon>
        <taxon>Enoplea</taxon>
        <taxon>Dorylaimia</taxon>
        <taxon>Trichinellida</taxon>
        <taxon>Trichinellidae</taxon>
        <taxon>Trichinella</taxon>
    </lineage>
</organism>
<accession>A0A0V1F9B8</accession>
<name>A0A0V1F9B8_TRIPS</name>
<dbReference type="AlphaFoldDB" id="A0A0V1F9B8"/>
<gene>
    <name evidence="1" type="ORF">T4D_11629</name>
</gene>
<sequence>MAPLNPSQCGRKLRLRWMARPPFSAGSVSPLHAGKQNSFVSPSSLRFLLSASNTVVSKLPKLPLRVPARWHPWV</sequence>